<dbReference type="GO" id="GO:0003700">
    <property type="term" value="F:DNA-binding transcription factor activity"/>
    <property type="evidence" value="ECO:0007669"/>
    <property type="project" value="InterPro"/>
</dbReference>
<dbReference type="Pfam" id="PF00250">
    <property type="entry name" value="Forkhead"/>
    <property type="match status" value="1"/>
</dbReference>
<feature type="region of interest" description="Disordered" evidence="4">
    <location>
        <begin position="139"/>
        <end position="167"/>
    </location>
</feature>
<evidence type="ECO:0000256" key="1">
    <source>
        <dbReference type="ARBA" id="ARBA00023125"/>
    </source>
</evidence>
<dbReference type="InterPro" id="IPR018122">
    <property type="entry name" value="TF_fork_head_CS_1"/>
</dbReference>
<comment type="subcellular location">
    <subcellularLocation>
        <location evidence="3">Nucleus</location>
    </subcellularLocation>
</comment>
<dbReference type="GO" id="GO:0005737">
    <property type="term" value="C:cytoplasm"/>
    <property type="evidence" value="ECO:0007669"/>
    <property type="project" value="TreeGrafter"/>
</dbReference>
<dbReference type="InterPro" id="IPR001766">
    <property type="entry name" value="Fork_head_dom"/>
</dbReference>
<sequence>MSDLDRSLTAIDWLPCLNAHNTIPPADSSAENGNNGEVDAMIRESNVGSPNRAKDGKPPYSYASLIRLAISNAPKGKMTLSEIYQFIIQQFPYYRDAGTGWKNSIRHNLSLNKCFTKVARSKDDPGKGSYWSIDYNSSQEDGFSKKKKSSSQLFRTSPYSPECSSNSSDYNNCAFTAAGAPRSKVSEWPSPPNQPQSSVKTESHSSTAGHNTQSKNGVEKYEDLSYFQPTLSDPKNTIYGISCFRQIPVEKLKNRTADITRGTVQKSVCVLSTLPLYGHIQVKMALITHAYFDEGDFSKVQLLHDTYYHLNSCLAEVDVLQPATPQLYVGLSVRDLILQFRHKALILFKLLLLERRLVFYRSPVQPLCAAILSLLSLHPGMIERGLRESACVKPSRPMSPIPEFTDSTTEDKHESTEDDDKKPASDVKPSSGSPVEDHWMEVSASPCDSKLHVSDSVTSMSTASQLPRDSSMERIGEMSVQSNMAAIAQMSAEQCGLPLQLFCQGYLCHPYLSLPFLDLLSDVNVRGYLVGATNVLFKQKKQLVDVLVELNSLRTTFTDAELRRQLHLTTEDLRFADFVVRHVAEERHDVFLDGVGWEGGDEWIRSQFRVYLLCLLRTSLLQDGSRELEHFNSSFVAAWKSTHNYKMWVSGEHNSIWELNPGHPFAGQLSVADMKLRLAHTMQNTEGGRKLNQAMVSTGRAVATTGRAVGGALSQARGALSSWWSTLTTAQSPETDSSIPNITLAEEVKECDDDNKLTDSVGSNADCSPLKLTDVKIPLIFNNFKTSILEVSH</sequence>
<gene>
    <name evidence="7" type="ORF">L9F63_017983</name>
</gene>
<dbReference type="PANTHER" id="PTHR31017:SF1">
    <property type="entry name" value="LATE SECRETORY PATHWAY PROTEIN AVL9 HOMOLOG"/>
    <property type="match status" value="1"/>
</dbReference>
<dbReference type="Gene3D" id="1.10.10.10">
    <property type="entry name" value="Winged helix-like DNA-binding domain superfamily/Winged helix DNA-binding domain"/>
    <property type="match status" value="1"/>
</dbReference>
<organism evidence="7 8">
    <name type="scientific">Diploptera punctata</name>
    <name type="common">Pacific beetle cockroach</name>
    <dbReference type="NCBI Taxonomy" id="6984"/>
    <lineage>
        <taxon>Eukaryota</taxon>
        <taxon>Metazoa</taxon>
        <taxon>Ecdysozoa</taxon>
        <taxon>Arthropoda</taxon>
        <taxon>Hexapoda</taxon>
        <taxon>Insecta</taxon>
        <taxon>Pterygota</taxon>
        <taxon>Neoptera</taxon>
        <taxon>Polyneoptera</taxon>
        <taxon>Dictyoptera</taxon>
        <taxon>Blattodea</taxon>
        <taxon>Blaberoidea</taxon>
        <taxon>Blaberidae</taxon>
        <taxon>Diplopterinae</taxon>
        <taxon>Diploptera</taxon>
    </lineage>
</organism>
<feature type="region of interest" description="Disordered" evidence="4">
    <location>
        <begin position="182"/>
        <end position="215"/>
    </location>
</feature>
<dbReference type="InterPro" id="IPR018307">
    <property type="entry name" value="ABL9/DENND6_dom"/>
</dbReference>
<name>A0AAD7ZXF0_DIPPU</name>
<evidence type="ECO:0000256" key="2">
    <source>
        <dbReference type="ARBA" id="ARBA00038178"/>
    </source>
</evidence>
<dbReference type="InterPro" id="IPR036388">
    <property type="entry name" value="WH-like_DNA-bd_sf"/>
</dbReference>
<dbReference type="SUPFAM" id="SSF46785">
    <property type="entry name" value="Winged helix' DNA-binding domain"/>
    <property type="match status" value="1"/>
</dbReference>
<dbReference type="PROSITE" id="PS00658">
    <property type="entry name" value="FORK_HEAD_2"/>
    <property type="match status" value="1"/>
</dbReference>
<dbReference type="PANTHER" id="PTHR31017">
    <property type="entry name" value="LATE SECRETORY PATHWAY PROTEIN AVL9-RELATED"/>
    <property type="match status" value="1"/>
</dbReference>
<protein>
    <submittedName>
        <fullName evidence="7">Uncharacterized protein</fullName>
    </submittedName>
</protein>
<evidence type="ECO:0000313" key="8">
    <source>
        <dbReference type="Proteomes" id="UP001233999"/>
    </source>
</evidence>
<dbReference type="Pfam" id="PF09794">
    <property type="entry name" value="Avl9"/>
    <property type="match status" value="1"/>
</dbReference>
<dbReference type="PROSITE" id="PS50211">
    <property type="entry name" value="DENN"/>
    <property type="match status" value="1"/>
</dbReference>
<feature type="compositionally biased region" description="Low complexity" evidence="4">
    <location>
        <begin position="157"/>
        <end position="167"/>
    </location>
</feature>
<reference evidence="7" key="2">
    <citation type="submission" date="2023-05" db="EMBL/GenBank/DDBJ databases">
        <authorList>
            <person name="Fouks B."/>
        </authorList>
    </citation>
    <scope>NUCLEOTIDE SEQUENCE</scope>
    <source>
        <strain evidence="7">Stay&amp;Tobe</strain>
        <tissue evidence="7">Testes</tissue>
    </source>
</reference>
<dbReference type="Proteomes" id="UP001233999">
    <property type="component" value="Unassembled WGS sequence"/>
</dbReference>
<dbReference type="InterPro" id="IPR037516">
    <property type="entry name" value="Tripartite_DENN"/>
</dbReference>
<evidence type="ECO:0000259" key="6">
    <source>
        <dbReference type="PROSITE" id="PS50211"/>
    </source>
</evidence>
<dbReference type="PRINTS" id="PR00053">
    <property type="entry name" value="FORKHEAD"/>
</dbReference>
<feature type="region of interest" description="Disordered" evidence="4">
    <location>
        <begin position="392"/>
        <end position="439"/>
    </location>
</feature>
<dbReference type="CDD" id="cd20024">
    <property type="entry name" value="FH_FOXJ2-like"/>
    <property type="match status" value="1"/>
</dbReference>
<comment type="caution">
    <text evidence="7">The sequence shown here is derived from an EMBL/GenBank/DDBJ whole genome shotgun (WGS) entry which is preliminary data.</text>
</comment>
<accession>A0AAD7ZXF0</accession>
<evidence type="ECO:0000259" key="5">
    <source>
        <dbReference type="PROSITE" id="PS50039"/>
    </source>
</evidence>
<dbReference type="GO" id="GO:0005634">
    <property type="term" value="C:nucleus"/>
    <property type="evidence" value="ECO:0007669"/>
    <property type="project" value="UniProtKB-SubCell"/>
</dbReference>
<comment type="similarity">
    <text evidence="2">Belongs to the AVL9 family.</text>
</comment>
<dbReference type="EMBL" id="JASPKZ010005312">
    <property type="protein sequence ID" value="KAJ9588725.1"/>
    <property type="molecule type" value="Genomic_DNA"/>
</dbReference>
<reference evidence="7" key="1">
    <citation type="journal article" date="2023" name="IScience">
        <title>Live-bearing cockroach genome reveals convergent evolutionary mechanisms linked to viviparity in insects and beyond.</title>
        <authorList>
            <person name="Fouks B."/>
            <person name="Harrison M.C."/>
            <person name="Mikhailova A.A."/>
            <person name="Marchal E."/>
            <person name="English S."/>
            <person name="Carruthers M."/>
            <person name="Jennings E.C."/>
            <person name="Chiamaka E.L."/>
            <person name="Frigard R.A."/>
            <person name="Pippel M."/>
            <person name="Attardo G.M."/>
            <person name="Benoit J.B."/>
            <person name="Bornberg-Bauer E."/>
            <person name="Tobe S.S."/>
        </authorList>
    </citation>
    <scope>NUCLEOTIDE SEQUENCE</scope>
    <source>
        <strain evidence="7">Stay&amp;Tobe</strain>
    </source>
</reference>
<dbReference type="AlphaFoldDB" id="A0AAD7ZXF0"/>
<evidence type="ECO:0000313" key="7">
    <source>
        <dbReference type="EMBL" id="KAJ9588725.1"/>
    </source>
</evidence>
<feature type="non-terminal residue" evidence="7">
    <location>
        <position position="793"/>
    </location>
</feature>
<dbReference type="PROSITE" id="PS00657">
    <property type="entry name" value="FORK_HEAD_1"/>
    <property type="match status" value="1"/>
</dbReference>
<evidence type="ECO:0000256" key="4">
    <source>
        <dbReference type="SAM" id="MobiDB-lite"/>
    </source>
</evidence>
<keyword evidence="3" id="KW-0539">Nucleus</keyword>
<feature type="compositionally biased region" description="Polar residues" evidence="4">
    <location>
        <begin position="195"/>
        <end position="215"/>
    </location>
</feature>
<feature type="compositionally biased region" description="Basic and acidic residues" evidence="4">
    <location>
        <begin position="409"/>
        <end position="425"/>
    </location>
</feature>
<keyword evidence="1 3" id="KW-0238">DNA-binding</keyword>
<feature type="DNA-binding region" description="Fork-head" evidence="3">
    <location>
        <begin position="57"/>
        <end position="148"/>
    </location>
</feature>
<dbReference type="PROSITE" id="PS50039">
    <property type="entry name" value="FORK_HEAD_3"/>
    <property type="match status" value="1"/>
</dbReference>
<dbReference type="InterPro" id="IPR051731">
    <property type="entry name" value="DENND11/AVL9_GEFs"/>
</dbReference>
<feature type="domain" description="Fork-head" evidence="5">
    <location>
        <begin position="57"/>
        <end position="148"/>
    </location>
</feature>
<feature type="domain" description="UDENN" evidence="6">
    <location>
        <begin position="160"/>
        <end position="590"/>
    </location>
</feature>
<evidence type="ECO:0000256" key="3">
    <source>
        <dbReference type="PROSITE-ProRule" id="PRU00089"/>
    </source>
</evidence>
<dbReference type="SMART" id="SM00339">
    <property type="entry name" value="FH"/>
    <property type="match status" value="1"/>
</dbReference>
<keyword evidence="8" id="KW-1185">Reference proteome</keyword>
<dbReference type="FunFam" id="1.10.10.10:FF:000135">
    <property type="entry name" value="forkhead box protein G1"/>
    <property type="match status" value="1"/>
</dbReference>
<dbReference type="InterPro" id="IPR030456">
    <property type="entry name" value="TF_fork_head_CS_2"/>
</dbReference>
<proteinExistence type="inferred from homology"/>
<dbReference type="InterPro" id="IPR036390">
    <property type="entry name" value="WH_DNA-bd_sf"/>
</dbReference>
<dbReference type="GO" id="GO:0043565">
    <property type="term" value="F:sequence-specific DNA binding"/>
    <property type="evidence" value="ECO:0007669"/>
    <property type="project" value="InterPro"/>
</dbReference>